<sequence>MKNHQTAEPPGAPQGTRHPPHQVGWKTPYNTAQTTSHQHPRDTSDEGYRGKVAETCQEVYVGVCFIQQTTTKQTFSYHNQCAASLLLDSGGSG</sequence>
<feature type="region of interest" description="Disordered" evidence="1">
    <location>
        <begin position="1"/>
        <end position="49"/>
    </location>
</feature>
<dbReference type="EMBL" id="JADWDJ010000006">
    <property type="protein sequence ID" value="KAG5279953.1"/>
    <property type="molecule type" value="Genomic_DNA"/>
</dbReference>
<evidence type="ECO:0000313" key="2">
    <source>
        <dbReference type="EMBL" id="KAG5279953.1"/>
    </source>
</evidence>
<feature type="compositionally biased region" description="Basic and acidic residues" evidence="1">
    <location>
        <begin position="39"/>
        <end position="49"/>
    </location>
</feature>
<accession>A0AAV6GXW3</accession>
<feature type="compositionally biased region" description="Polar residues" evidence="1">
    <location>
        <begin position="28"/>
        <end position="37"/>
    </location>
</feature>
<proteinExistence type="predicted"/>
<dbReference type="Proteomes" id="UP000823561">
    <property type="component" value="Chromosome 6"/>
</dbReference>
<name>A0AAV6GXW3_9TELE</name>
<gene>
    <name evidence="2" type="ORF">AALO_G00083360</name>
</gene>
<reference evidence="2" key="1">
    <citation type="submission" date="2020-10" db="EMBL/GenBank/DDBJ databases">
        <title>Chromosome-scale genome assembly of the Allis shad, Alosa alosa.</title>
        <authorList>
            <person name="Margot Z."/>
            <person name="Christophe K."/>
            <person name="Cabau C."/>
            <person name="Louis A."/>
            <person name="Berthelot C."/>
            <person name="Parey E."/>
            <person name="Roest Crollius H."/>
            <person name="Montfort J."/>
            <person name="Robinson-Rechavi M."/>
            <person name="Bucao C."/>
            <person name="Bouchez O."/>
            <person name="Gislard M."/>
            <person name="Lluch J."/>
            <person name="Milhes M."/>
            <person name="Lampietro C."/>
            <person name="Lopez Roques C."/>
            <person name="Donnadieu C."/>
            <person name="Braasch I."/>
            <person name="Desvignes T."/>
            <person name="Postlethwait J."/>
            <person name="Bobe J."/>
            <person name="Guiguen Y."/>
        </authorList>
    </citation>
    <scope>NUCLEOTIDE SEQUENCE</scope>
    <source>
        <strain evidence="2">M-15738</strain>
        <tissue evidence="2">Blood</tissue>
    </source>
</reference>
<comment type="caution">
    <text evidence="2">The sequence shown here is derived from an EMBL/GenBank/DDBJ whole genome shotgun (WGS) entry which is preliminary data.</text>
</comment>
<evidence type="ECO:0000313" key="3">
    <source>
        <dbReference type="Proteomes" id="UP000823561"/>
    </source>
</evidence>
<organism evidence="2 3">
    <name type="scientific">Alosa alosa</name>
    <name type="common">allis shad</name>
    <dbReference type="NCBI Taxonomy" id="278164"/>
    <lineage>
        <taxon>Eukaryota</taxon>
        <taxon>Metazoa</taxon>
        <taxon>Chordata</taxon>
        <taxon>Craniata</taxon>
        <taxon>Vertebrata</taxon>
        <taxon>Euteleostomi</taxon>
        <taxon>Actinopterygii</taxon>
        <taxon>Neopterygii</taxon>
        <taxon>Teleostei</taxon>
        <taxon>Clupei</taxon>
        <taxon>Clupeiformes</taxon>
        <taxon>Clupeoidei</taxon>
        <taxon>Clupeidae</taxon>
        <taxon>Alosa</taxon>
    </lineage>
</organism>
<dbReference type="AlphaFoldDB" id="A0AAV6GXW3"/>
<evidence type="ECO:0000256" key="1">
    <source>
        <dbReference type="SAM" id="MobiDB-lite"/>
    </source>
</evidence>
<protein>
    <submittedName>
        <fullName evidence="2">Uncharacterized protein</fullName>
    </submittedName>
</protein>
<keyword evidence="3" id="KW-1185">Reference proteome</keyword>